<proteinExistence type="predicted"/>
<protein>
    <submittedName>
        <fullName evidence="1">Uncharacterized protein</fullName>
    </submittedName>
</protein>
<sequence>MAPHMMHQQMQSPEMQRIMAMARNTLSQTQKTFLEGVEQKMRGGQPPSGDDMKTMFGIQQHIMAVVSTLQKFSHPAEKK</sequence>
<evidence type="ECO:0000313" key="2">
    <source>
        <dbReference type="Proteomes" id="UP000015354"/>
    </source>
</evidence>
<name>S9UKB8_9TRYP</name>
<accession>S9UKB8</accession>
<dbReference type="Proteomes" id="UP000015354">
    <property type="component" value="Unassembled WGS sequence"/>
</dbReference>
<dbReference type="EMBL" id="ATMH01012610">
    <property type="protein sequence ID" value="EPY15086.1"/>
    <property type="molecule type" value="Genomic_DNA"/>
</dbReference>
<dbReference type="AlphaFoldDB" id="S9UKB8"/>
<comment type="caution">
    <text evidence="1">The sequence shown here is derived from an EMBL/GenBank/DDBJ whole genome shotgun (WGS) entry which is preliminary data.</text>
</comment>
<evidence type="ECO:0000313" key="1">
    <source>
        <dbReference type="EMBL" id="EPY15086.1"/>
    </source>
</evidence>
<gene>
    <name evidence="1" type="ORF">STCU_12355</name>
</gene>
<organism evidence="1 2">
    <name type="scientific">Strigomonas culicis</name>
    <dbReference type="NCBI Taxonomy" id="28005"/>
    <lineage>
        <taxon>Eukaryota</taxon>
        <taxon>Discoba</taxon>
        <taxon>Euglenozoa</taxon>
        <taxon>Kinetoplastea</taxon>
        <taxon>Metakinetoplastina</taxon>
        <taxon>Trypanosomatida</taxon>
        <taxon>Trypanosomatidae</taxon>
        <taxon>Strigomonadinae</taxon>
        <taxon>Strigomonas</taxon>
    </lineage>
</organism>
<reference evidence="1 2" key="1">
    <citation type="journal article" date="2013" name="PLoS ONE">
        <title>Predicting the Proteins of Angomonas deanei, Strigomonas culicis and Their Respective Endosymbionts Reveals New Aspects of the Trypanosomatidae Family.</title>
        <authorList>
            <person name="Motta M.C."/>
            <person name="Martins A.C."/>
            <person name="de Souza S.S."/>
            <person name="Catta-Preta C.M."/>
            <person name="Silva R."/>
            <person name="Klein C.C."/>
            <person name="de Almeida L.G."/>
            <person name="de Lima Cunha O."/>
            <person name="Ciapina L.P."/>
            <person name="Brocchi M."/>
            <person name="Colabardini A.C."/>
            <person name="de Araujo Lima B."/>
            <person name="Machado C.R."/>
            <person name="de Almeida Soares C.M."/>
            <person name="Probst C.M."/>
            <person name="de Menezes C.B."/>
            <person name="Thompson C.E."/>
            <person name="Bartholomeu D.C."/>
            <person name="Gradia D.F."/>
            <person name="Pavoni D.P."/>
            <person name="Grisard E.C."/>
            <person name="Fantinatti-Garboggini F."/>
            <person name="Marchini F.K."/>
            <person name="Rodrigues-Luiz G.F."/>
            <person name="Wagner G."/>
            <person name="Goldman G.H."/>
            <person name="Fietto J.L."/>
            <person name="Elias M.C."/>
            <person name="Goldman M.H."/>
            <person name="Sagot M.F."/>
            <person name="Pereira M."/>
            <person name="Stoco P.H."/>
            <person name="de Mendonca-Neto R.P."/>
            <person name="Teixeira S.M."/>
            <person name="Maciel T.E."/>
            <person name="de Oliveira Mendes T.A."/>
            <person name="Urmenyi T.P."/>
            <person name="de Souza W."/>
            <person name="Schenkman S."/>
            <person name="de Vasconcelos A.T."/>
        </authorList>
    </citation>
    <scope>NUCLEOTIDE SEQUENCE [LARGE SCALE GENOMIC DNA]</scope>
</reference>
<keyword evidence="2" id="KW-1185">Reference proteome</keyword>